<evidence type="ECO:0000256" key="7">
    <source>
        <dbReference type="ARBA" id="ARBA00023136"/>
    </source>
</evidence>
<evidence type="ECO:0000256" key="1">
    <source>
        <dbReference type="ARBA" id="ARBA00004651"/>
    </source>
</evidence>
<dbReference type="PANTHER" id="PTHR11795">
    <property type="entry name" value="BRANCHED-CHAIN AMINO ACID TRANSPORT SYSTEM PERMEASE PROTEIN LIVH"/>
    <property type="match status" value="1"/>
</dbReference>
<feature type="transmembrane region" description="Helical" evidence="9">
    <location>
        <begin position="96"/>
        <end position="115"/>
    </location>
</feature>
<evidence type="ECO:0000313" key="10">
    <source>
        <dbReference type="EMBL" id="MBW9109341.1"/>
    </source>
</evidence>
<keyword evidence="2" id="KW-0813">Transport</keyword>
<keyword evidence="3" id="KW-1003">Cell membrane</keyword>
<comment type="caution">
    <text evidence="10">The sequence shown here is derived from an EMBL/GenBank/DDBJ whole genome shotgun (WGS) entry which is preliminary data.</text>
</comment>
<dbReference type="InterPro" id="IPR052157">
    <property type="entry name" value="BCAA_transport_permease"/>
</dbReference>
<dbReference type="Proteomes" id="UP000777440">
    <property type="component" value="Unassembled WGS sequence"/>
</dbReference>
<accession>A0ABS7HVF5</accession>
<sequence length="295" mass="30790">MNPGTFIQLVIDGLSTGSIYAALALAIVLVNQATGLINFAQGGMAVLSAYIAWSLNGFGVPLILAILAAIVVSFFLGALIERYLIRRFERGDPDTAVVVTIGLLTLITGLCAWIWTYNNRLFPSLFPLETIRIGGAVISVRSLGTIVVIVVIMGLMQALFLGTKLGLALRAVAINPASAAFSGINVGRNLMVGWGLAAVLGAVAGVLVAPQLTLTPGMMDSALVYALAACILGGLSSPIGVVAAAWLIGVLENLAAVYIPFIGHDLKIAVPFILIFVVLLVRPQGLFGRKAVVRV</sequence>
<evidence type="ECO:0000256" key="9">
    <source>
        <dbReference type="SAM" id="Phobius"/>
    </source>
</evidence>
<name>A0ABS7HVF5_9MICO</name>
<feature type="transmembrane region" description="Helical" evidence="9">
    <location>
        <begin position="59"/>
        <end position="84"/>
    </location>
</feature>
<comment type="similarity">
    <text evidence="8">Belongs to the binding-protein-dependent transport system permease family. LivHM subfamily.</text>
</comment>
<evidence type="ECO:0000256" key="8">
    <source>
        <dbReference type="ARBA" id="ARBA00037998"/>
    </source>
</evidence>
<protein>
    <submittedName>
        <fullName evidence="10">Branched-chain amino acid ABC transporter permease</fullName>
    </submittedName>
</protein>
<dbReference type="EMBL" id="JAEUAX010000002">
    <property type="protein sequence ID" value="MBW9109341.1"/>
    <property type="molecule type" value="Genomic_DNA"/>
</dbReference>
<feature type="transmembrane region" description="Helical" evidence="9">
    <location>
        <begin position="6"/>
        <end position="29"/>
    </location>
</feature>
<comment type="subcellular location">
    <subcellularLocation>
        <location evidence="1">Cell membrane</location>
        <topology evidence="1">Multi-pass membrane protein</topology>
    </subcellularLocation>
</comment>
<gene>
    <name evidence="10" type="ORF">JNB61_06125</name>
</gene>
<keyword evidence="6 9" id="KW-1133">Transmembrane helix</keyword>
<evidence type="ECO:0000256" key="4">
    <source>
        <dbReference type="ARBA" id="ARBA00022692"/>
    </source>
</evidence>
<dbReference type="Pfam" id="PF02653">
    <property type="entry name" value="BPD_transp_2"/>
    <property type="match status" value="1"/>
</dbReference>
<feature type="transmembrane region" description="Helical" evidence="9">
    <location>
        <begin position="190"/>
        <end position="210"/>
    </location>
</feature>
<keyword evidence="7 9" id="KW-0472">Membrane</keyword>
<organism evidence="10 11">
    <name type="scientific">Microbacterium ureisolvens</name>
    <dbReference type="NCBI Taxonomy" id="2781186"/>
    <lineage>
        <taxon>Bacteria</taxon>
        <taxon>Bacillati</taxon>
        <taxon>Actinomycetota</taxon>
        <taxon>Actinomycetes</taxon>
        <taxon>Micrococcales</taxon>
        <taxon>Microbacteriaceae</taxon>
        <taxon>Microbacterium</taxon>
    </lineage>
</organism>
<evidence type="ECO:0000256" key="2">
    <source>
        <dbReference type="ARBA" id="ARBA00022448"/>
    </source>
</evidence>
<dbReference type="PANTHER" id="PTHR11795:SF451">
    <property type="entry name" value="ABC TRANSPORTER PERMEASE PROTEIN"/>
    <property type="match status" value="1"/>
</dbReference>
<reference evidence="10 11" key="1">
    <citation type="journal article" date="2021" name="MBio">
        <title>Poor Competitiveness of Bradyrhizobium in Pigeon Pea Root Colonization in Indian Soils.</title>
        <authorList>
            <person name="Chalasani D."/>
            <person name="Basu A."/>
            <person name="Pullabhotla S.V.S.R.N."/>
            <person name="Jorrin B."/>
            <person name="Neal A.L."/>
            <person name="Poole P.S."/>
            <person name="Podile A.R."/>
            <person name="Tkacz A."/>
        </authorList>
    </citation>
    <scope>NUCLEOTIDE SEQUENCE [LARGE SCALE GENOMIC DNA]</scope>
    <source>
        <strain evidence="10 11">HU12</strain>
    </source>
</reference>
<feature type="transmembrane region" description="Helical" evidence="9">
    <location>
        <begin position="222"/>
        <end position="249"/>
    </location>
</feature>
<dbReference type="RefSeq" id="WP_220288771.1">
    <property type="nucleotide sequence ID" value="NZ_JAEUAX010000002.1"/>
</dbReference>
<evidence type="ECO:0000256" key="3">
    <source>
        <dbReference type="ARBA" id="ARBA00022475"/>
    </source>
</evidence>
<keyword evidence="4 9" id="KW-0812">Transmembrane</keyword>
<evidence type="ECO:0000256" key="5">
    <source>
        <dbReference type="ARBA" id="ARBA00022970"/>
    </source>
</evidence>
<dbReference type="InterPro" id="IPR001851">
    <property type="entry name" value="ABC_transp_permease"/>
</dbReference>
<dbReference type="CDD" id="cd06582">
    <property type="entry name" value="TM_PBP1_LivH_like"/>
    <property type="match status" value="1"/>
</dbReference>
<evidence type="ECO:0000256" key="6">
    <source>
        <dbReference type="ARBA" id="ARBA00022989"/>
    </source>
</evidence>
<feature type="transmembrane region" description="Helical" evidence="9">
    <location>
        <begin position="255"/>
        <end position="281"/>
    </location>
</feature>
<proteinExistence type="inferred from homology"/>
<keyword evidence="11" id="KW-1185">Reference proteome</keyword>
<evidence type="ECO:0000313" key="11">
    <source>
        <dbReference type="Proteomes" id="UP000777440"/>
    </source>
</evidence>
<keyword evidence="5" id="KW-0029">Amino-acid transport</keyword>
<feature type="transmembrane region" description="Helical" evidence="9">
    <location>
        <begin position="135"/>
        <end position="155"/>
    </location>
</feature>